<name>A0A1Y1RWR0_9SPIO</name>
<proteinExistence type="predicted"/>
<dbReference type="EMBL" id="MWQY01000012">
    <property type="protein sequence ID" value="ORC34663.1"/>
    <property type="molecule type" value="Genomic_DNA"/>
</dbReference>
<dbReference type="AlphaFoldDB" id="A0A1Y1RWR0"/>
<dbReference type="OrthoDB" id="366890at2"/>
<accession>A0A1Y1RWR0</accession>
<dbReference type="Proteomes" id="UP000192343">
    <property type="component" value="Unassembled WGS sequence"/>
</dbReference>
<gene>
    <name evidence="1" type="ORF">B4O97_12000</name>
</gene>
<dbReference type="Gene3D" id="2.40.160.130">
    <property type="entry name" value="Capsule assembly protein Wzi"/>
    <property type="match status" value="1"/>
</dbReference>
<organism evidence="1 2">
    <name type="scientific">Marispirochaeta aestuarii</name>
    <dbReference type="NCBI Taxonomy" id="1963862"/>
    <lineage>
        <taxon>Bacteria</taxon>
        <taxon>Pseudomonadati</taxon>
        <taxon>Spirochaetota</taxon>
        <taxon>Spirochaetia</taxon>
        <taxon>Spirochaetales</taxon>
        <taxon>Spirochaetaceae</taxon>
        <taxon>Marispirochaeta</taxon>
    </lineage>
</organism>
<sequence>MQPGVRIKHSASLILLLFSAALFGQNRQAIIPYDSSLVAELGMVYRELGMALPSDTAPWTEAEFLLMLDRAYNQGGRLSPAAKTILAGIRKDLEKDPVYTEFDGALAVDASLSIALEGYLGFVGDDENREWLRGYGEREALLFVPVELYLLDNFYAMTSLSLSQDYFAVLDRQESGSNLPLGFNDLESMYPLHTALSAGGEHWNIRFARETLNWGSGKTGNLLLGANGTVHDFIELTSFWNRFKFTFLLLGQDTSAWDWVDTNGNGIIDAGDGGTLYTAGNEIFIAPVYDNKNDSFNDAVSSQETVRNFLAHRLEFLPRDNLRLVFTEAVMYQDPSFQFRYLNPMMAFHNWYQTGSANYFITLEADYLPLPGVRLYGQFLGDQIAFYFNRQSGTYSDVPAAMGYLAGLDLQKPLAEGYLFGGLEWVKLDPYNYIDRSGINLWYQRRILSNYLGGHQALVITPLGYEKGPDSMTFYGEFGYMVPGSWDAKISAEFFVKGENTITTVWTDEDGAAQDVTPSGSHPIQTLILGLEGGMNGSMLGFPDSISVSTGVNLIHVENFLHDPREDFWDLQIWLSGKYRF</sequence>
<keyword evidence="2" id="KW-1185">Reference proteome</keyword>
<evidence type="ECO:0000313" key="1">
    <source>
        <dbReference type="EMBL" id="ORC34663.1"/>
    </source>
</evidence>
<dbReference type="STRING" id="1963862.B4O97_12000"/>
<evidence type="ECO:0000313" key="2">
    <source>
        <dbReference type="Proteomes" id="UP000192343"/>
    </source>
</evidence>
<reference evidence="1 2" key="1">
    <citation type="submission" date="2017-03" db="EMBL/GenBank/DDBJ databases">
        <title>Draft Genome sequence of Marispirochaeta sp. strain JC444.</title>
        <authorList>
            <person name="Shivani Y."/>
            <person name="Subhash Y."/>
            <person name="Sasikala C."/>
            <person name="Ramana C."/>
        </authorList>
    </citation>
    <scope>NUCLEOTIDE SEQUENCE [LARGE SCALE GENOMIC DNA]</scope>
    <source>
        <strain evidence="1 2">JC444</strain>
    </source>
</reference>
<dbReference type="InterPro" id="IPR038636">
    <property type="entry name" value="Wzi_sf"/>
</dbReference>
<evidence type="ECO:0008006" key="3">
    <source>
        <dbReference type="Google" id="ProtNLM"/>
    </source>
</evidence>
<protein>
    <recommendedName>
        <fullName evidence="3">Capsule assembly Wzi family protein</fullName>
    </recommendedName>
</protein>
<comment type="caution">
    <text evidence="1">The sequence shown here is derived from an EMBL/GenBank/DDBJ whole genome shotgun (WGS) entry which is preliminary data.</text>
</comment>
<dbReference type="RefSeq" id="WP_083051114.1">
    <property type="nucleotide sequence ID" value="NZ_MWQY01000012.1"/>
</dbReference>